<organism evidence="4 5">
    <name type="scientific">Agrococcus versicolor</name>
    <dbReference type="NCBI Taxonomy" id="501482"/>
    <lineage>
        <taxon>Bacteria</taxon>
        <taxon>Bacillati</taxon>
        <taxon>Actinomycetota</taxon>
        <taxon>Actinomycetes</taxon>
        <taxon>Micrococcales</taxon>
        <taxon>Microbacteriaceae</taxon>
        <taxon>Agrococcus</taxon>
    </lineage>
</organism>
<evidence type="ECO:0000313" key="4">
    <source>
        <dbReference type="EMBL" id="GAA2175849.1"/>
    </source>
</evidence>
<dbReference type="Pfam" id="PF01156">
    <property type="entry name" value="IU_nuc_hydro"/>
    <property type="match status" value="1"/>
</dbReference>
<dbReference type="PANTHER" id="PTHR12304">
    <property type="entry name" value="INOSINE-URIDINE PREFERRING NUCLEOSIDE HYDROLASE"/>
    <property type="match status" value="1"/>
</dbReference>
<dbReference type="InterPro" id="IPR023186">
    <property type="entry name" value="IUNH"/>
</dbReference>
<feature type="domain" description="Inosine/uridine-preferring nucleoside hydrolase" evidence="3">
    <location>
        <begin position="4"/>
        <end position="297"/>
    </location>
</feature>
<dbReference type="RefSeq" id="WP_344344576.1">
    <property type="nucleotide sequence ID" value="NZ_BAAAQT010000008.1"/>
</dbReference>
<evidence type="ECO:0000259" key="3">
    <source>
        <dbReference type="Pfam" id="PF01156"/>
    </source>
</evidence>
<dbReference type="InterPro" id="IPR036452">
    <property type="entry name" value="Ribo_hydro-like"/>
</dbReference>
<proteinExistence type="predicted"/>
<evidence type="ECO:0000313" key="5">
    <source>
        <dbReference type="Proteomes" id="UP001501599"/>
    </source>
</evidence>
<comment type="caution">
    <text evidence="4">The sequence shown here is derived from an EMBL/GenBank/DDBJ whole genome shotgun (WGS) entry which is preliminary data.</text>
</comment>
<dbReference type="Proteomes" id="UP001501599">
    <property type="component" value="Unassembled WGS sequence"/>
</dbReference>
<dbReference type="GO" id="GO:0016787">
    <property type="term" value="F:hydrolase activity"/>
    <property type="evidence" value="ECO:0007669"/>
    <property type="project" value="UniProtKB-KW"/>
</dbReference>
<sequence>MTSIILDVDTGIDDALAIATAARSDSIDLVACTVVWGNVDVEQGARNTSQILALAGRADVPVAVGAAGPYGGGDAWYSAHVHGADGQGGCADLDHVPALADESAVETILRASHAVQDLELVAVGPLTNLALALDADPTLPERIRQVTVMGGAVLRRGNVSEFAEANIHHDPEAAARVLEAAWEVTLVGLDVTTSSIITDDMRARLAAGDALGRQLARMLDGYMDFYEPLLGMRAALNHDAVALGIATGLVRTTRSPLATVTVDCSDGPERGRTRATLELVDGAWRDEPEARHRVVLEVGYGFEEQMVELIAGPSTSETTGE</sequence>
<evidence type="ECO:0000256" key="2">
    <source>
        <dbReference type="ARBA" id="ARBA00023295"/>
    </source>
</evidence>
<dbReference type="SUPFAM" id="SSF53590">
    <property type="entry name" value="Nucleoside hydrolase"/>
    <property type="match status" value="1"/>
</dbReference>
<dbReference type="EMBL" id="BAAAQT010000008">
    <property type="protein sequence ID" value="GAA2175849.1"/>
    <property type="molecule type" value="Genomic_DNA"/>
</dbReference>
<dbReference type="PANTHER" id="PTHR12304:SF4">
    <property type="entry name" value="URIDINE NUCLEOSIDASE"/>
    <property type="match status" value="1"/>
</dbReference>
<dbReference type="Gene3D" id="3.90.245.10">
    <property type="entry name" value="Ribonucleoside hydrolase-like"/>
    <property type="match status" value="1"/>
</dbReference>
<gene>
    <name evidence="4" type="ORF">GCM10009846_27340</name>
</gene>
<reference evidence="4 5" key="1">
    <citation type="journal article" date="2019" name="Int. J. Syst. Evol. Microbiol.">
        <title>The Global Catalogue of Microorganisms (GCM) 10K type strain sequencing project: providing services to taxonomists for standard genome sequencing and annotation.</title>
        <authorList>
            <consortium name="The Broad Institute Genomics Platform"/>
            <consortium name="The Broad Institute Genome Sequencing Center for Infectious Disease"/>
            <person name="Wu L."/>
            <person name="Ma J."/>
        </authorList>
    </citation>
    <scope>NUCLEOTIDE SEQUENCE [LARGE SCALE GENOMIC DNA]</scope>
    <source>
        <strain evidence="4 5">JCM 16026</strain>
    </source>
</reference>
<keyword evidence="1 4" id="KW-0378">Hydrolase</keyword>
<dbReference type="InterPro" id="IPR001910">
    <property type="entry name" value="Inosine/uridine_hydrolase_dom"/>
</dbReference>
<evidence type="ECO:0000256" key="1">
    <source>
        <dbReference type="ARBA" id="ARBA00022801"/>
    </source>
</evidence>
<accession>A0ABN3AY41</accession>
<keyword evidence="2" id="KW-0326">Glycosidase</keyword>
<name>A0ABN3AY41_9MICO</name>
<keyword evidence="5" id="KW-1185">Reference proteome</keyword>
<protein>
    <submittedName>
        <fullName evidence="4">Nucleoside hydrolase</fullName>
    </submittedName>
</protein>